<comment type="caution">
    <text evidence="3">The sequence shown here is derived from an EMBL/GenBank/DDBJ whole genome shotgun (WGS) entry which is preliminary data.</text>
</comment>
<protein>
    <submittedName>
        <fullName evidence="3">p-aminobenzoyl-glutamate transporter</fullName>
    </submittedName>
</protein>
<feature type="transmembrane region" description="Helical" evidence="2">
    <location>
        <begin position="569"/>
        <end position="594"/>
    </location>
</feature>
<feature type="transmembrane region" description="Helical" evidence="2">
    <location>
        <begin position="508"/>
        <end position="526"/>
    </location>
</feature>
<feature type="transmembrane region" description="Helical" evidence="2">
    <location>
        <begin position="481"/>
        <end position="501"/>
    </location>
</feature>
<dbReference type="GO" id="GO:1902604">
    <property type="term" value="P:p-aminobenzoyl-glutamate transmembrane transport"/>
    <property type="evidence" value="ECO:0007669"/>
    <property type="project" value="InterPro"/>
</dbReference>
<accession>A0A2N6T1W9</accession>
<dbReference type="RefSeq" id="WP_102211688.1">
    <property type="nucleotide sequence ID" value="NZ_PNHF01000001.1"/>
</dbReference>
<feature type="transmembrane region" description="Helical" evidence="2">
    <location>
        <begin position="232"/>
        <end position="255"/>
    </location>
</feature>
<gene>
    <name evidence="3" type="ORF">CJ204_00350</name>
</gene>
<organism evidence="3 4">
    <name type="scientific">Corynebacterium xerosis</name>
    <dbReference type="NCBI Taxonomy" id="1725"/>
    <lineage>
        <taxon>Bacteria</taxon>
        <taxon>Bacillati</taxon>
        <taxon>Actinomycetota</taxon>
        <taxon>Actinomycetes</taxon>
        <taxon>Mycobacteriales</taxon>
        <taxon>Corynebacteriaceae</taxon>
        <taxon>Corynebacterium</taxon>
    </lineage>
</organism>
<proteinExistence type="predicted"/>
<evidence type="ECO:0000313" key="3">
    <source>
        <dbReference type="EMBL" id="PMC63322.1"/>
    </source>
</evidence>
<feature type="transmembrane region" description="Helical" evidence="2">
    <location>
        <begin position="143"/>
        <end position="166"/>
    </location>
</feature>
<dbReference type="InterPro" id="IPR004697">
    <property type="entry name" value="AbgT"/>
</dbReference>
<dbReference type="AlphaFoldDB" id="A0A2N6T1W9"/>
<dbReference type="Proteomes" id="UP000235363">
    <property type="component" value="Unassembled WGS sequence"/>
</dbReference>
<evidence type="ECO:0000256" key="1">
    <source>
        <dbReference type="SAM" id="MobiDB-lite"/>
    </source>
</evidence>
<dbReference type="EMBL" id="PNHF01000001">
    <property type="protein sequence ID" value="PMC63322.1"/>
    <property type="molecule type" value="Genomic_DNA"/>
</dbReference>
<feature type="compositionally biased region" description="Polar residues" evidence="1">
    <location>
        <begin position="322"/>
        <end position="332"/>
    </location>
</feature>
<keyword evidence="2" id="KW-1133">Transmembrane helix</keyword>
<dbReference type="Pfam" id="PF03806">
    <property type="entry name" value="ABG_transport"/>
    <property type="match status" value="2"/>
</dbReference>
<dbReference type="PANTHER" id="PTHR30282">
    <property type="entry name" value="P-AMINOBENZOYL GLUTAMATE TRANSPORTER"/>
    <property type="match status" value="1"/>
</dbReference>
<feature type="transmembrane region" description="Helical" evidence="2">
    <location>
        <begin position="364"/>
        <end position="383"/>
    </location>
</feature>
<evidence type="ECO:0000313" key="4">
    <source>
        <dbReference type="Proteomes" id="UP000235363"/>
    </source>
</evidence>
<feature type="transmembrane region" description="Helical" evidence="2">
    <location>
        <begin position="47"/>
        <end position="65"/>
    </location>
</feature>
<feature type="transmembrane region" description="Helical" evidence="2">
    <location>
        <begin position="538"/>
        <end position="557"/>
    </location>
</feature>
<dbReference type="GO" id="GO:0015558">
    <property type="term" value="F:secondary active p-aminobenzoyl-glutamate transmembrane transporter activity"/>
    <property type="evidence" value="ECO:0007669"/>
    <property type="project" value="InterPro"/>
</dbReference>
<feature type="region of interest" description="Disordered" evidence="1">
    <location>
        <begin position="273"/>
        <end position="351"/>
    </location>
</feature>
<feature type="transmembrane region" description="Helical" evidence="2">
    <location>
        <begin position="403"/>
        <end position="421"/>
    </location>
</feature>
<sequence>MAQSTGTAEKRRGDGGDGGGPTGTAPDKPKGFLARLERAGNALPNPFWLFVILAGVVIVSSWLGAKAGMSAEDPGTGEVIEVQNLLTPEFLQKMVTDAVDNFVTFAPVGLILVCMLGVAIAEYSGFIGAAIRAAVSKVRSPMWLTYVVALAGVTGSVASDAVYVILIPLGAAAFRAVGRNPIVGAMVAFAASSAGFNSSLVLNITDVLLAGISTSAAQFVDPEYVVSPLANYFFSMASALVLSAIITAVTELFIVKHTKKTIDESKINYEAAAFTKPGNGGSDTDSEDDDVRSDTGATTSVGRVGDRAGRDEKRAAKKTAADSHTGSSSSESRAADTPNGETRSKEELRDELELDPREVRALKIAGFAALATVAAWAALLFIPGSPLRGEGDGILNSPLLTDIVVPIALLFAIMGIAYGIAFGSIRDSSDIPDFMEKGLSTLTAMMVLFFAVAQFTSYFSWSNLGQWTAIKGSELLTKADLPPLVLFAALVLMVAALNLLITSGSAQWALMAPVVVPMLMYVGITPEVSQMLFRIGDSPSNIITPMSPYFALALTFLQKYYKPAGVGTLMSLAIPYALTMLIGWFAFFALWYLLGIPLGPGVPVR</sequence>
<feature type="compositionally biased region" description="Basic and acidic residues" evidence="1">
    <location>
        <begin position="304"/>
        <end position="314"/>
    </location>
</feature>
<feature type="region of interest" description="Disordered" evidence="1">
    <location>
        <begin position="1"/>
        <end position="30"/>
    </location>
</feature>
<evidence type="ECO:0000256" key="2">
    <source>
        <dbReference type="SAM" id="Phobius"/>
    </source>
</evidence>
<name>A0A2N6T1W9_9CORY</name>
<keyword evidence="2" id="KW-0812">Transmembrane</keyword>
<reference evidence="3 4" key="1">
    <citation type="submission" date="2017-09" db="EMBL/GenBank/DDBJ databases">
        <title>Bacterial strain isolated from the female urinary microbiota.</title>
        <authorList>
            <person name="Thomas-White K."/>
            <person name="Kumar N."/>
            <person name="Forster S."/>
            <person name="Putonti C."/>
            <person name="Lawley T."/>
            <person name="Wolfe A.J."/>
        </authorList>
    </citation>
    <scope>NUCLEOTIDE SEQUENCE [LARGE SCALE GENOMIC DNA]</scope>
    <source>
        <strain evidence="3 4">UMB0908</strain>
    </source>
</reference>
<feature type="transmembrane region" description="Helical" evidence="2">
    <location>
        <begin position="102"/>
        <end position="131"/>
    </location>
</feature>
<keyword evidence="2" id="KW-0472">Membrane</keyword>
<dbReference type="PANTHER" id="PTHR30282:SF0">
    <property type="entry name" value="P-AMINOBENZOYL-GLUTAMATE TRANSPORT PROTEIN"/>
    <property type="match status" value="1"/>
</dbReference>
<feature type="transmembrane region" description="Helical" evidence="2">
    <location>
        <begin position="442"/>
        <end position="461"/>
    </location>
</feature>